<protein>
    <submittedName>
        <fullName evidence="1">Uncharacterized protein</fullName>
    </submittedName>
</protein>
<reference evidence="1 2" key="1">
    <citation type="submission" date="2020-07" db="EMBL/GenBank/DDBJ databases">
        <title>Genomic Encyclopedia of Type Strains, Phase IV (KMG-V): Genome sequencing to study the core and pangenomes of soil and plant-associated prokaryotes.</title>
        <authorList>
            <person name="Whitman W."/>
        </authorList>
    </citation>
    <scope>NUCLEOTIDE SEQUENCE [LARGE SCALE GENOMIC DNA]</scope>
    <source>
        <strain evidence="1 2">M8UP30</strain>
    </source>
</reference>
<dbReference type="Proteomes" id="UP000534186">
    <property type="component" value="Unassembled WGS sequence"/>
</dbReference>
<evidence type="ECO:0000313" key="1">
    <source>
        <dbReference type="EMBL" id="NYF51424.1"/>
    </source>
</evidence>
<gene>
    <name evidence="1" type="ORF">HDF12_001789</name>
</gene>
<sequence>MSIHSCPDAALLIGNLVESLRRQCELPGKTRSSYEIALEMDTAEALQAAYRHAADHLVRCPVCRNLIASRRPGIPRQTPETSLQHT</sequence>
<comment type="caution">
    <text evidence="1">The sequence shown here is derived from an EMBL/GenBank/DDBJ whole genome shotgun (WGS) entry which is preliminary data.</text>
</comment>
<organism evidence="1 2">
    <name type="scientific">Tunturiibacter lichenicola</name>
    <dbReference type="NCBI Taxonomy" id="2051959"/>
    <lineage>
        <taxon>Bacteria</taxon>
        <taxon>Pseudomonadati</taxon>
        <taxon>Acidobacteriota</taxon>
        <taxon>Terriglobia</taxon>
        <taxon>Terriglobales</taxon>
        <taxon>Acidobacteriaceae</taxon>
        <taxon>Tunturiibacter</taxon>
    </lineage>
</organism>
<dbReference type="EMBL" id="JACCCV010000001">
    <property type="protein sequence ID" value="NYF51424.1"/>
    <property type="molecule type" value="Genomic_DNA"/>
</dbReference>
<evidence type="ECO:0000313" key="2">
    <source>
        <dbReference type="Proteomes" id="UP000534186"/>
    </source>
</evidence>
<dbReference type="AlphaFoldDB" id="A0A7Y9NL66"/>
<name>A0A7Y9NL66_9BACT</name>
<accession>A0A7Y9NL66</accession>
<proteinExistence type="predicted"/>